<dbReference type="Proteomes" id="UP000194841">
    <property type="component" value="Unassembled WGS sequence"/>
</dbReference>
<dbReference type="InterPro" id="IPR005586">
    <property type="entry name" value="ABC_trans_aux"/>
</dbReference>
<evidence type="ECO:0000313" key="3">
    <source>
        <dbReference type="Proteomes" id="UP000194841"/>
    </source>
</evidence>
<evidence type="ECO:0000259" key="1">
    <source>
        <dbReference type="Pfam" id="PF03886"/>
    </source>
</evidence>
<dbReference type="EMBL" id="MWPV01000001">
    <property type="protein sequence ID" value="OUL58765.1"/>
    <property type="molecule type" value="Genomic_DNA"/>
</dbReference>
<dbReference type="AlphaFoldDB" id="A0A244CT31"/>
<comment type="caution">
    <text evidence="2">The sequence shown here is derived from an EMBL/GenBank/DDBJ whole genome shotgun (WGS) entry which is preliminary data.</text>
</comment>
<feature type="domain" description="ABC-type transport auxiliary lipoprotein component" evidence="1">
    <location>
        <begin position="33"/>
        <end position="197"/>
    </location>
</feature>
<dbReference type="SUPFAM" id="SSF159594">
    <property type="entry name" value="XCC0632-like"/>
    <property type="match status" value="1"/>
</dbReference>
<keyword evidence="3" id="KW-1185">Reference proteome</keyword>
<proteinExistence type="predicted"/>
<organism evidence="2 3">
    <name type="scientific">Pseudoalteromonas ulvae</name>
    <dbReference type="NCBI Taxonomy" id="107327"/>
    <lineage>
        <taxon>Bacteria</taxon>
        <taxon>Pseudomonadati</taxon>
        <taxon>Pseudomonadota</taxon>
        <taxon>Gammaproteobacteria</taxon>
        <taxon>Alteromonadales</taxon>
        <taxon>Pseudoalteromonadaceae</taxon>
        <taxon>Pseudoalteromonas</taxon>
    </lineage>
</organism>
<sequence>MIAHRFMRHLLFTLCSGLLLSGCSSPSSEIEYYQFAQSLPINQPIVAPASTALVLADPILFGAISNRGIAMKHSANQMRSARAHLWDQPLDGMLLNSAEQQLIAALPDVFVSKKRSALPYSNQQHHYELQWELTEFNGGLTHNAEISGLWRIIKFNNGLADVVLLNQYFNVSVDLTQDGYSGLVQALEQAWQQVVLQSAKEFEQHIIHNN</sequence>
<dbReference type="PROSITE" id="PS51257">
    <property type="entry name" value="PROKAR_LIPOPROTEIN"/>
    <property type="match status" value="1"/>
</dbReference>
<dbReference type="OrthoDB" id="6313948at2"/>
<accession>A0A244CT31</accession>
<dbReference type="RefSeq" id="WP_086742144.1">
    <property type="nucleotide sequence ID" value="NZ_MWPV01000001.1"/>
</dbReference>
<dbReference type="Gene3D" id="3.40.50.10610">
    <property type="entry name" value="ABC-type transport auxiliary lipoprotein component"/>
    <property type="match status" value="1"/>
</dbReference>
<protein>
    <recommendedName>
        <fullName evidence="1">ABC-type transport auxiliary lipoprotein component domain-containing protein</fullName>
    </recommendedName>
</protein>
<evidence type="ECO:0000313" key="2">
    <source>
        <dbReference type="EMBL" id="OUL58765.1"/>
    </source>
</evidence>
<gene>
    <name evidence="2" type="ORF">B1199_00295</name>
</gene>
<name>A0A244CT31_PSEDV</name>
<dbReference type="Pfam" id="PF03886">
    <property type="entry name" value="ABC_trans_aux"/>
    <property type="match status" value="1"/>
</dbReference>
<reference evidence="2 3" key="1">
    <citation type="submission" date="2017-02" db="EMBL/GenBank/DDBJ databases">
        <title>Pseudoalteromonas ulvae TC14 Genome.</title>
        <authorList>
            <person name="Molmeret M."/>
        </authorList>
    </citation>
    <scope>NUCLEOTIDE SEQUENCE [LARGE SCALE GENOMIC DNA]</scope>
    <source>
        <strain evidence="2">TC14</strain>
    </source>
</reference>